<dbReference type="VEuPathDB" id="CryptoDB:Cvel_7765"/>
<feature type="coiled-coil region" evidence="1">
    <location>
        <begin position="87"/>
        <end position="178"/>
    </location>
</feature>
<evidence type="ECO:0000256" key="2">
    <source>
        <dbReference type="SAM" id="MobiDB-lite"/>
    </source>
</evidence>
<evidence type="ECO:0000313" key="3">
    <source>
        <dbReference type="EMBL" id="CEM46108.1"/>
    </source>
</evidence>
<evidence type="ECO:0000256" key="1">
    <source>
        <dbReference type="SAM" id="Coils"/>
    </source>
</evidence>
<gene>
    <name evidence="3" type="ORF">Cvel_7765</name>
</gene>
<feature type="compositionally biased region" description="Low complexity" evidence="2">
    <location>
        <begin position="55"/>
        <end position="66"/>
    </location>
</feature>
<protein>
    <submittedName>
        <fullName evidence="3">Uncharacterized protein</fullName>
    </submittedName>
</protein>
<dbReference type="AlphaFoldDB" id="A0A0G4HPG7"/>
<sequence>MTNSRPPQRQAWEERTIPPNALLPTHQQHSSKIKSPKSSPPREGQKEHSDSVCHSPLLLPGLGSPLNTSHSLQRSAKASPLASTVCLDTLQGEIQRLREDMGALRRDREITQHNAAVAKAEVERSKRAQIEKQLQEATETAKKAQKMEVAARALLTERDALQRDFEGLKLRCKRQRERLEVGHILSGKKKMC</sequence>
<accession>A0A0G4HPG7</accession>
<keyword evidence="1" id="KW-0175">Coiled coil</keyword>
<dbReference type="EMBL" id="CDMZ01003372">
    <property type="protein sequence ID" value="CEM46108.1"/>
    <property type="molecule type" value="Genomic_DNA"/>
</dbReference>
<proteinExistence type="predicted"/>
<feature type="region of interest" description="Disordered" evidence="2">
    <location>
        <begin position="1"/>
        <end position="81"/>
    </location>
</feature>
<feature type="compositionally biased region" description="Polar residues" evidence="2">
    <location>
        <begin position="67"/>
        <end position="76"/>
    </location>
</feature>
<organism evidence="3">
    <name type="scientific">Chromera velia CCMP2878</name>
    <dbReference type="NCBI Taxonomy" id="1169474"/>
    <lineage>
        <taxon>Eukaryota</taxon>
        <taxon>Sar</taxon>
        <taxon>Alveolata</taxon>
        <taxon>Colpodellida</taxon>
        <taxon>Chromeraceae</taxon>
        <taxon>Chromera</taxon>
    </lineage>
</organism>
<reference evidence="3" key="1">
    <citation type="submission" date="2014-11" db="EMBL/GenBank/DDBJ databases">
        <authorList>
            <person name="Otto D Thomas"/>
            <person name="Naeem Raeece"/>
        </authorList>
    </citation>
    <scope>NUCLEOTIDE SEQUENCE</scope>
</reference>
<name>A0A0G4HPG7_9ALVE</name>